<accession>A0ABR6ZSR6</accession>
<comment type="caution">
    <text evidence="1">The sequence shown here is derived from an EMBL/GenBank/DDBJ whole genome shotgun (WGS) entry which is preliminary data.</text>
</comment>
<dbReference type="RefSeq" id="WP_186947831.1">
    <property type="nucleotide sequence ID" value="NZ_JACOGF010000006.1"/>
</dbReference>
<protein>
    <submittedName>
        <fullName evidence="1">DUF1045 domain-containing protein</fullName>
    </submittedName>
</protein>
<dbReference type="Gene3D" id="3.90.1140.10">
    <property type="entry name" value="Cyclic phosphodiesterase"/>
    <property type="match status" value="1"/>
</dbReference>
<name>A0ABR6ZSR6_9BURK</name>
<keyword evidence="2" id="KW-1185">Reference proteome</keyword>
<gene>
    <name evidence="1" type="ORF">H8L32_13880</name>
</gene>
<dbReference type="Proteomes" id="UP000650424">
    <property type="component" value="Unassembled WGS sequence"/>
</dbReference>
<dbReference type="EMBL" id="JACOGF010000006">
    <property type="protein sequence ID" value="MBC3918578.1"/>
    <property type="molecule type" value="Genomic_DNA"/>
</dbReference>
<dbReference type="InterPro" id="IPR009389">
    <property type="entry name" value="DUF1045"/>
</dbReference>
<dbReference type="Pfam" id="PF06299">
    <property type="entry name" value="DUF1045"/>
    <property type="match status" value="1"/>
</dbReference>
<sequence length="228" mass="25653">MTRYALYFAPDSDSAWWHAGNQWLGRDAETAEALPQPAIEGIQPDLQHKLTHDASRYGFHATLKAPFRLAPGYTEAALHLALQDFCRQQAPVRGLAPDVQWMGNFLALRPTENQAAINALAFACVEQFDHFRAPMSEADLARRQQHPLSPRQQALLMQWGYPYTQEEFRFHMTLTDRLEPGALADSIHTAAQKHFDLDAPLDITGLALFTEHQAGADFQLAARFPFGQ</sequence>
<evidence type="ECO:0000313" key="2">
    <source>
        <dbReference type="Proteomes" id="UP000650424"/>
    </source>
</evidence>
<evidence type="ECO:0000313" key="1">
    <source>
        <dbReference type="EMBL" id="MBC3918578.1"/>
    </source>
</evidence>
<proteinExistence type="predicted"/>
<dbReference type="NCBIfam" id="TIGR03223">
    <property type="entry name" value="Phn_opern_protn"/>
    <property type="match status" value="1"/>
</dbReference>
<dbReference type="PIRSF" id="PIRSF033328">
    <property type="entry name" value="Phest_Mll4975"/>
    <property type="match status" value="1"/>
</dbReference>
<organism evidence="1 2">
    <name type="scientific">Undibacterium hunanense</name>
    <dbReference type="NCBI Taxonomy" id="2762292"/>
    <lineage>
        <taxon>Bacteria</taxon>
        <taxon>Pseudomonadati</taxon>
        <taxon>Pseudomonadota</taxon>
        <taxon>Betaproteobacteria</taxon>
        <taxon>Burkholderiales</taxon>
        <taxon>Oxalobacteraceae</taxon>
        <taxon>Undibacterium</taxon>
    </lineage>
</organism>
<reference evidence="1 2" key="1">
    <citation type="submission" date="2020-08" db="EMBL/GenBank/DDBJ databases">
        <title>Novel species isolated from subtropical streams in China.</title>
        <authorList>
            <person name="Lu H."/>
        </authorList>
    </citation>
    <scope>NUCLEOTIDE SEQUENCE [LARGE SCALE GENOMIC DNA]</scope>
    <source>
        <strain evidence="1 2">CY18W</strain>
    </source>
</reference>